<dbReference type="PANTHER" id="PTHR12863:SF1">
    <property type="entry name" value="FATTY ACID 2-HYDROXYLASE"/>
    <property type="match status" value="1"/>
</dbReference>
<feature type="binding site" evidence="19">
    <location>
        <position position="324"/>
    </location>
    <ligand>
        <name>Zn(2+)</name>
        <dbReference type="ChEBI" id="CHEBI:29105"/>
        <label>1</label>
    </ligand>
</feature>
<dbReference type="PANTHER" id="PTHR12863">
    <property type="entry name" value="FATTY ACID HYDROXYLASE"/>
    <property type="match status" value="1"/>
</dbReference>
<feature type="transmembrane region" description="Helical" evidence="21">
    <location>
        <begin position="167"/>
        <end position="195"/>
    </location>
</feature>
<dbReference type="PROSITE" id="PS50255">
    <property type="entry name" value="CYTOCHROME_B5_2"/>
    <property type="match status" value="1"/>
</dbReference>
<protein>
    <recommendedName>
        <fullName evidence="18">Ceramide very long chain fatty acid hydroxylase</fullName>
        <ecNumber evidence="18">1.-.-.-</ecNumber>
    </recommendedName>
</protein>
<dbReference type="InterPro" id="IPR018506">
    <property type="entry name" value="Cyt_B5_heme-BS"/>
</dbReference>
<feature type="binding site" evidence="19">
    <location>
        <position position="270"/>
    </location>
    <ligand>
        <name>Zn(2+)</name>
        <dbReference type="ChEBI" id="CHEBI:29105"/>
        <label>1</label>
    </ligand>
</feature>
<dbReference type="GO" id="GO:0080132">
    <property type="term" value="F:fatty acid 2-hydroxylase activity"/>
    <property type="evidence" value="ECO:0007669"/>
    <property type="project" value="InterPro"/>
</dbReference>
<evidence type="ECO:0000256" key="16">
    <source>
        <dbReference type="ARBA" id="ARBA00023136"/>
    </source>
</evidence>
<evidence type="ECO:0000256" key="18">
    <source>
        <dbReference type="PIRNR" id="PIRNR005149"/>
    </source>
</evidence>
<feature type="binding site" description="axial binding residue" evidence="20">
    <location>
        <position position="40"/>
    </location>
    <ligand>
        <name>heme</name>
        <dbReference type="ChEBI" id="CHEBI:30413"/>
    </ligand>
    <ligandPart>
        <name>Fe</name>
        <dbReference type="ChEBI" id="CHEBI:18248"/>
    </ligandPart>
</feature>
<dbReference type="OrthoDB" id="2204368at2759"/>
<dbReference type="GO" id="GO:0005506">
    <property type="term" value="F:iron ion binding"/>
    <property type="evidence" value="ECO:0007669"/>
    <property type="project" value="UniProtKB-UniRule"/>
</dbReference>
<evidence type="ECO:0000313" key="24">
    <source>
        <dbReference type="Proteomes" id="UP000184267"/>
    </source>
</evidence>
<evidence type="ECO:0000256" key="4">
    <source>
        <dbReference type="ARBA" id="ARBA00005747"/>
    </source>
</evidence>
<feature type="transmembrane region" description="Helical" evidence="21">
    <location>
        <begin position="307"/>
        <end position="327"/>
    </location>
</feature>
<dbReference type="InterPro" id="IPR001199">
    <property type="entry name" value="Cyt_B5-like_heme/steroid-bd"/>
</dbReference>
<feature type="binding site" evidence="19">
    <location>
        <position position="347"/>
    </location>
    <ligand>
        <name>Zn(2+)</name>
        <dbReference type="ChEBI" id="CHEBI:29105"/>
        <label>1</label>
    </ligand>
</feature>
<evidence type="ECO:0000313" key="23">
    <source>
        <dbReference type="EMBL" id="OJT03476.1"/>
    </source>
</evidence>
<sequence length="372" mass="42892">MSKRIRIFTAEDVEKHSTASDCWVTRNGKVYDVSVFLPDHPGGDDLIANFAGKDIGAIMKDATEHDHSDSAYDMLDEYCIGRVRAGENIVREDWEATDDFEPEETDVTADFEKNEFLDLRRPLFWQVWEANFSKAYYMQQVHQPRHTPESPRLFAQWYLEMFTRTSWYIVPIFWLPIAAYIFVRSLVQFSIGSYALPLFSTDPGAPLRAVAAGRVVPAAFAKAIPCFLAGNLIWTLLEYGFHRFLFHIDGALPDHTAALTLHFLMHGIHHYLPMDRLRLVMPPLMFSVLQFPMTQLAHLLFPPSMANGIISGAFVFYVLYDCTHYALHHTRLPAYVRELKKYHLAHHYKNFDLAFGVTSKLWDYVFNTVLTV</sequence>
<keyword evidence="16 18" id="KW-0472">Membrane</keyword>
<dbReference type="OMA" id="WTIIEYV"/>
<dbReference type="PROSITE" id="PS00191">
    <property type="entry name" value="CYTOCHROME_B5_1"/>
    <property type="match status" value="1"/>
</dbReference>
<dbReference type="SMART" id="SM01117">
    <property type="entry name" value="Cyt-b5"/>
    <property type="match status" value="1"/>
</dbReference>
<evidence type="ECO:0000256" key="6">
    <source>
        <dbReference type="ARBA" id="ARBA00022617"/>
    </source>
</evidence>
<feature type="binding site" evidence="19">
    <location>
        <position position="247"/>
    </location>
    <ligand>
        <name>Zn(2+)</name>
        <dbReference type="ChEBI" id="CHEBI:29105"/>
        <label>1</label>
    </ligand>
</feature>
<comment type="similarity">
    <text evidence="4 18">Belongs to the sterol desaturase family. SCS7 subfamily.</text>
</comment>
<feature type="binding site" evidence="19">
    <location>
        <position position="346"/>
    </location>
    <ligand>
        <name>Zn(2+)</name>
        <dbReference type="ChEBI" id="CHEBI:29105"/>
        <label>1</label>
    </ligand>
</feature>
<evidence type="ECO:0000256" key="2">
    <source>
        <dbReference type="ARBA" id="ARBA00004991"/>
    </source>
</evidence>
<keyword evidence="13 18" id="KW-0560">Oxidoreductase</keyword>
<evidence type="ECO:0000256" key="12">
    <source>
        <dbReference type="ARBA" id="ARBA00022989"/>
    </source>
</evidence>
<keyword evidence="6 20" id="KW-0349">Heme</keyword>
<evidence type="ECO:0000256" key="7">
    <source>
        <dbReference type="ARBA" id="ARBA00022692"/>
    </source>
</evidence>
<dbReference type="Pfam" id="PF04116">
    <property type="entry name" value="FA_hydroxylase"/>
    <property type="match status" value="1"/>
</dbReference>
<accession>A0A1M2V7K0</accession>
<feature type="binding site" evidence="19">
    <location>
        <position position="242"/>
    </location>
    <ligand>
        <name>Zn(2+)</name>
        <dbReference type="ChEBI" id="CHEBI:29105"/>
        <label>1</label>
    </ligand>
</feature>
<keyword evidence="7 21" id="KW-0812">Transmembrane</keyword>
<reference evidence="23 24" key="1">
    <citation type="submission" date="2016-10" db="EMBL/GenBank/DDBJ databases">
        <title>Genome sequence of the basidiomycete white-rot fungus Trametes pubescens.</title>
        <authorList>
            <person name="Makela M.R."/>
            <person name="Granchi Z."/>
            <person name="Peng M."/>
            <person name="De Vries R.P."/>
            <person name="Grigoriev I."/>
            <person name="Riley R."/>
            <person name="Hilden K."/>
        </authorList>
    </citation>
    <scope>NUCLEOTIDE SEQUENCE [LARGE SCALE GENOMIC DNA]</scope>
    <source>
        <strain evidence="23 24">FBCC735</strain>
    </source>
</reference>
<evidence type="ECO:0000256" key="15">
    <source>
        <dbReference type="ARBA" id="ARBA00023098"/>
    </source>
</evidence>
<dbReference type="Gene3D" id="3.10.120.10">
    <property type="entry name" value="Cytochrome b5-like heme/steroid binding domain"/>
    <property type="match status" value="1"/>
</dbReference>
<comment type="pathway">
    <text evidence="2">Sphingolipid metabolism.</text>
</comment>
<evidence type="ECO:0000256" key="21">
    <source>
        <dbReference type="SAM" id="Phobius"/>
    </source>
</evidence>
<feature type="binding site" evidence="19">
    <location>
        <position position="343"/>
    </location>
    <ligand>
        <name>Zn(2+)</name>
        <dbReference type="ChEBI" id="CHEBI:29105"/>
        <label>1</label>
    </ligand>
</feature>
<comment type="subcellular location">
    <subcellularLocation>
        <location evidence="1">Endoplasmic reticulum membrane</location>
        <topology evidence="1">Multi-pass membrane protein</topology>
    </subcellularLocation>
</comment>
<evidence type="ECO:0000256" key="20">
    <source>
        <dbReference type="PIRSR" id="PIRSR005149-50"/>
    </source>
</evidence>
<dbReference type="InterPro" id="IPR036400">
    <property type="entry name" value="Cyt_B5-like_heme/steroid_sf"/>
</dbReference>
<dbReference type="PRINTS" id="PR00363">
    <property type="entry name" value="CYTOCHROMEB5"/>
</dbReference>
<evidence type="ECO:0000256" key="3">
    <source>
        <dbReference type="ARBA" id="ARBA00005189"/>
    </source>
</evidence>
<keyword evidence="24" id="KW-1185">Reference proteome</keyword>
<feature type="domain" description="Cytochrome b5 heme-binding" evidence="22">
    <location>
        <begin position="5"/>
        <end position="84"/>
    </location>
</feature>
<feature type="transmembrane region" description="Helical" evidence="21">
    <location>
        <begin position="215"/>
        <end position="237"/>
    </location>
</feature>
<keyword evidence="9 18" id="KW-0256">Endoplasmic reticulum</keyword>
<evidence type="ECO:0000256" key="5">
    <source>
        <dbReference type="ARBA" id="ARBA00022516"/>
    </source>
</evidence>
<keyword evidence="17 18" id="KW-0275">Fatty acid biosynthesis</keyword>
<dbReference type="Proteomes" id="UP000184267">
    <property type="component" value="Unassembled WGS sequence"/>
</dbReference>
<organism evidence="23 24">
    <name type="scientific">Trametes pubescens</name>
    <name type="common">White-rot fungus</name>
    <dbReference type="NCBI Taxonomy" id="154538"/>
    <lineage>
        <taxon>Eukaryota</taxon>
        <taxon>Fungi</taxon>
        <taxon>Dikarya</taxon>
        <taxon>Basidiomycota</taxon>
        <taxon>Agaricomycotina</taxon>
        <taxon>Agaricomycetes</taxon>
        <taxon>Polyporales</taxon>
        <taxon>Polyporaceae</taxon>
        <taxon>Trametes</taxon>
    </lineage>
</organism>
<keyword evidence="12 21" id="KW-1133">Transmembrane helix</keyword>
<evidence type="ECO:0000256" key="10">
    <source>
        <dbReference type="ARBA" id="ARBA00022832"/>
    </source>
</evidence>
<evidence type="ECO:0000256" key="13">
    <source>
        <dbReference type="ARBA" id="ARBA00023002"/>
    </source>
</evidence>
<dbReference type="SUPFAM" id="SSF55856">
    <property type="entry name" value="Cytochrome b5-like heme/steroid binding domain"/>
    <property type="match status" value="1"/>
</dbReference>
<dbReference type="EMBL" id="MNAD01001612">
    <property type="protein sequence ID" value="OJT03476.1"/>
    <property type="molecule type" value="Genomic_DNA"/>
</dbReference>
<dbReference type="Pfam" id="PF00173">
    <property type="entry name" value="Cyt-b5"/>
    <property type="match status" value="1"/>
</dbReference>
<keyword evidence="10 18" id="KW-0276">Fatty acid metabolism</keyword>
<comment type="caution">
    <text evidence="23">The sequence shown here is derived from an EMBL/GenBank/DDBJ whole genome shotgun (WGS) entry which is preliminary data.</text>
</comment>
<feature type="binding site" description="axial binding residue" evidence="20">
    <location>
        <position position="67"/>
    </location>
    <ligand>
        <name>heme</name>
        <dbReference type="ChEBI" id="CHEBI:30413"/>
    </ligand>
    <ligandPart>
        <name>Fe</name>
        <dbReference type="ChEBI" id="CHEBI:18248"/>
    </ligandPart>
</feature>
<dbReference type="InterPro" id="IPR006694">
    <property type="entry name" value="Fatty_acid_hydroxylase"/>
</dbReference>
<dbReference type="FunFam" id="3.10.120.10:FF:000002">
    <property type="entry name" value="Cytochrome b5 type B"/>
    <property type="match status" value="1"/>
</dbReference>
<feature type="binding site" evidence="19">
    <location>
        <position position="328"/>
    </location>
    <ligand>
        <name>Zn(2+)</name>
        <dbReference type="ChEBI" id="CHEBI:29105"/>
        <label>1</label>
    </ligand>
</feature>
<evidence type="ECO:0000256" key="14">
    <source>
        <dbReference type="ARBA" id="ARBA00023004"/>
    </source>
</evidence>
<evidence type="ECO:0000256" key="9">
    <source>
        <dbReference type="ARBA" id="ARBA00022824"/>
    </source>
</evidence>
<evidence type="ECO:0000256" key="1">
    <source>
        <dbReference type="ARBA" id="ARBA00004477"/>
    </source>
</evidence>
<dbReference type="GO" id="GO:0020037">
    <property type="term" value="F:heme binding"/>
    <property type="evidence" value="ECO:0007669"/>
    <property type="project" value="InterPro"/>
</dbReference>
<feature type="binding site" evidence="19">
    <location>
        <position position="266"/>
    </location>
    <ligand>
        <name>Zn(2+)</name>
        <dbReference type="ChEBI" id="CHEBI:29105"/>
        <label>1</label>
    </ligand>
</feature>
<comment type="cofactor">
    <cofactor evidence="18 19">
        <name>Zn(2+)</name>
        <dbReference type="ChEBI" id="CHEBI:29105"/>
    </cofactor>
    <text evidence="18 19">Binds 2 Zn(2+) ions per subunit that likely form a catalytic dimetal center.</text>
</comment>
<evidence type="ECO:0000256" key="11">
    <source>
        <dbReference type="ARBA" id="ARBA00022833"/>
    </source>
</evidence>
<keyword evidence="15 18" id="KW-0443">Lipid metabolism</keyword>
<comment type="cofactor">
    <cofactor evidence="20">
        <name>Fe cation</name>
        <dbReference type="ChEBI" id="CHEBI:24875"/>
    </cofactor>
</comment>
<gene>
    <name evidence="23" type="ORF">TRAPUB_5895</name>
</gene>
<keyword evidence="11 19" id="KW-0862">Zinc</keyword>
<dbReference type="InterPro" id="IPR014430">
    <property type="entry name" value="Scs7"/>
</dbReference>
<evidence type="ECO:0000256" key="17">
    <source>
        <dbReference type="ARBA" id="ARBA00023160"/>
    </source>
</evidence>
<evidence type="ECO:0000256" key="19">
    <source>
        <dbReference type="PIRSR" id="PIRSR005149-1"/>
    </source>
</evidence>
<evidence type="ECO:0000259" key="22">
    <source>
        <dbReference type="PROSITE" id="PS50255"/>
    </source>
</evidence>
<dbReference type="EC" id="1.-.-.-" evidence="18"/>
<keyword evidence="14 18" id="KW-0408">Iron</keyword>
<comment type="function">
    <text evidence="18">Ceramide hydroxylase involved in the hydroxylation of sphingolipid-associated very long chain fatty acids. Postulated to hydroxylate the very long chain fatty acid of dihydroceramides and phytoceramides at C-2.</text>
</comment>
<name>A0A1M2V7K0_TRAPU</name>
<evidence type="ECO:0000256" key="8">
    <source>
        <dbReference type="ARBA" id="ARBA00022723"/>
    </source>
</evidence>
<dbReference type="PIRSF" id="PIRSF005149">
    <property type="entry name" value="IPC-B_HD"/>
    <property type="match status" value="1"/>
</dbReference>
<dbReference type="GO" id="GO:0006633">
    <property type="term" value="P:fatty acid biosynthetic process"/>
    <property type="evidence" value="ECO:0007669"/>
    <property type="project" value="UniProtKB-KW"/>
</dbReference>
<dbReference type="AlphaFoldDB" id="A0A1M2V7K0"/>
<keyword evidence="5 18" id="KW-0444">Lipid biosynthesis</keyword>
<keyword evidence="8 18" id="KW-0479">Metal-binding</keyword>
<dbReference type="GO" id="GO:0005789">
    <property type="term" value="C:endoplasmic reticulum membrane"/>
    <property type="evidence" value="ECO:0007669"/>
    <property type="project" value="UniProtKB-SubCell"/>
</dbReference>
<comment type="pathway">
    <text evidence="3">Lipid metabolism.</text>
</comment>
<proteinExistence type="inferred from homology"/>
<feature type="binding site" evidence="19">
    <location>
        <position position="269"/>
    </location>
    <ligand>
        <name>Zn(2+)</name>
        <dbReference type="ChEBI" id="CHEBI:29105"/>
        <label>1</label>
    </ligand>
</feature>
<dbReference type="STRING" id="154538.A0A1M2V7K0"/>